<feature type="compositionally biased region" description="Polar residues" evidence="2">
    <location>
        <begin position="1"/>
        <end position="11"/>
    </location>
</feature>
<evidence type="ECO:0000256" key="2">
    <source>
        <dbReference type="SAM" id="MobiDB-lite"/>
    </source>
</evidence>
<dbReference type="EMBL" id="MPUH01000112">
    <property type="protein sequence ID" value="OMJ90031.1"/>
    <property type="molecule type" value="Genomic_DNA"/>
</dbReference>
<name>A0A1R2CM14_9CILI</name>
<organism evidence="3 4">
    <name type="scientific">Stentor coeruleus</name>
    <dbReference type="NCBI Taxonomy" id="5963"/>
    <lineage>
        <taxon>Eukaryota</taxon>
        <taxon>Sar</taxon>
        <taxon>Alveolata</taxon>
        <taxon>Ciliophora</taxon>
        <taxon>Postciliodesmatophora</taxon>
        <taxon>Heterotrichea</taxon>
        <taxon>Heterotrichida</taxon>
        <taxon>Stentoridae</taxon>
        <taxon>Stentor</taxon>
    </lineage>
</organism>
<keyword evidence="1" id="KW-0175">Coiled coil</keyword>
<keyword evidence="4" id="KW-1185">Reference proteome</keyword>
<proteinExistence type="predicted"/>
<evidence type="ECO:0000313" key="3">
    <source>
        <dbReference type="EMBL" id="OMJ90031.1"/>
    </source>
</evidence>
<accession>A0A1R2CM14</accession>
<evidence type="ECO:0000256" key="1">
    <source>
        <dbReference type="SAM" id="Coils"/>
    </source>
</evidence>
<protein>
    <submittedName>
        <fullName evidence="3">Uncharacterized protein</fullName>
    </submittedName>
</protein>
<sequence>MNSSPSRIRTTPQHKRAKQPQSYLTPNKTPNPKSTTSTYELIKSCHEKSCCGHVTRSHYNSFLIEIQKEMKRLDSSFEFNFDDKTVFARIFSIIKQSVDYILLIQSKYSNTDWVDLENFQSNLKFQEAKLKNEAEKLRLTSKNLEQYDSLLKSKEDQLKCEEKELKSKLEFIRQEDIYNEELKLKFIQQEHEIRLLKKQKLAETSIIENTLGLEIKQLKKQNSNLKQALSQKSLSQNLKEPILSEPIIHKEKSKLPIKLENLIIKTKTNKSSTQNIEIEKLSLSNTDNIETSNRSNMDYDSKIKDLILKEALSHKNETHLENYLSKIRETIEEYNQELEKRENNLCKLQKDNEAKEKSLNQQIEEIRLIENSIINSKKEIEEFNAIIMPAFEEYSEALSQLLADLYVKKQEFIEYTDKAYQLIEDIEVNKLALYDKTDNKQYQGEDIDKKIIEKHEQLLLLEKSLMEKQESLNMNTNDMIYNMTIELQQQLERCKIKEQQVNEIKEALEAEKMSNEKIALMLKVAHLEFENNKNKENEKIRYKKDKLKALKGKLESHLKAVQAKDQDGSLKSTLDDSKAIRSYSLDVINEKTS</sequence>
<dbReference type="Proteomes" id="UP000187209">
    <property type="component" value="Unassembled WGS sequence"/>
</dbReference>
<evidence type="ECO:0000313" key="4">
    <source>
        <dbReference type="Proteomes" id="UP000187209"/>
    </source>
</evidence>
<dbReference type="AlphaFoldDB" id="A0A1R2CM14"/>
<reference evidence="3 4" key="1">
    <citation type="submission" date="2016-11" db="EMBL/GenBank/DDBJ databases">
        <title>The macronuclear genome of Stentor coeruleus: a giant cell with tiny introns.</title>
        <authorList>
            <person name="Slabodnick M."/>
            <person name="Ruby J.G."/>
            <person name="Reiff S.B."/>
            <person name="Swart E.C."/>
            <person name="Gosai S."/>
            <person name="Prabakaran S."/>
            <person name="Witkowska E."/>
            <person name="Larue G.E."/>
            <person name="Fisher S."/>
            <person name="Freeman R.M."/>
            <person name="Gunawardena J."/>
            <person name="Chu W."/>
            <person name="Stover N.A."/>
            <person name="Gregory B.D."/>
            <person name="Nowacki M."/>
            <person name="Derisi J."/>
            <person name="Roy S.W."/>
            <person name="Marshall W.F."/>
            <person name="Sood P."/>
        </authorList>
    </citation>
    <scope>NUCLEOTIDE SEQUENCE [LARGE SCALE GENOMIC DNA]</scope>
    <source>
        <strain evidence="3">WM001</strain>
    </source>
</reference>
<feature type="region of interest" description="Disordered" evidence="2">
    <location>
        <begin position="1"/>
        <end position="36"/>
    </location>
</feature>
<gene>
    <name evidence="3" type="ORF">SteCoe_7713</name>
</gene>
<feature type="coiled-coil region" evidence="1">
    <location>
        <begin position="116"/>
        <end position="235"/>
    </location>
</feature>
<comment type="caution">
    <text evidence="3">The sequence shown here is derived from an EMBL/GenBank/DDBJ whole genome shotgun (WGS) entry which is preliminary data.</text>
</comment>
<feature type="compositionally biased region" description="Low complexity" evidence="2">
    <location>
        <begin position="25"/>
        <end position="36"/>
    </location>
</feature>
<feature type="coiled-coil region" evidence="1">
    <location>
        <begin position="320"/>
        <end position="372"/>
    </location>
</feature>